<comment type="cofactor">
    <cofactor evidence="7">
        <name>a divalent metal cation</name>
        <dbReference type="ChEBI" id="CHEBI:60240"/>
    </cofactor>
    <text evidence="7">Binds 1 divalent metal cation per subunit.</text>
</comment>
<evidence type="ECO:0000256" key="7">
    <source>
        <dbReference type="PIRSR" id="PIRSR038994-3"/>
    </source>
</evidence>
<sequence>MEKLIAQNIEDGFSYEISIHENEIQSINKSENPVKSAFYFGPGFFDIQVNGYAGHDYNLVQKDYLNLGQIPFELAKNGVTSHLPTVITNSKEQIGKLFQQLTNLLKSDSIFDKCIPGFHMEGPFISPEDGPRGAHFKEFVCPPNWDWFQDWQDIAGGRIKLITLSPEWEGSNSFIEKCVESGVKVSIGHTSANQQQIEDAVQAGASLSTHLGNGANGILPRHPNYIWSQLAEDQLHASIIADGFHLPKEVIKVFQKVKGDQLFLVSDSVALAGKKPGDYETPVGGKVTLTKEGKLHLRDKPGMLAGSAMNLLQGFNFLIEHQLASIQKAWKMASQWPEKYIFPDSPSWEPSKKQDLIILKKTVDSQFELYKTFKTGKEPFPNSYQITDHEQ</sequence>
<keyword evidence="4" id="KW-0119">Carbohydrate metabolism</keyword>
<evidence type="ECO:0000256" key="6">
    <source>
        <dbReference type="PIRSR" id="PIRSR038994-2"/>
    </source>
</evidence>
<evidence type="ECO:0000256" key="4">
    <source>
        <dbReference type="PIRNR" id="PIRNR038994"/>
    </source>
</evidence>
<evidence type="ECO:0000313" key="8">
    <source>
        <dbReference type="EMBL" id="SHO60039.1"/>
    </source>
</evidence>
<evidence type="ECO:0000256" key="2">
    <source>
        <dbReference type="ARBA" id="ARBA00022723"/>
    </source>
</evidence>
<dbReference type="PANTHER" id="PTHR11113">
    <property type="entry name" value="N-ACETYLGLUCOSAMINE-6-PHOSPHATE DEACETYLASE"/>
    <property type="match status" value="1"/>
</dbReference>
<dbReference type="GO" id="GO:0008448">
    <property type="term" value="F:N-acetylglucosamine-6-phosphate deacetylase activity"/>
    <property type="evidence" value="ECO:0007669"/>
    <property type="project" value="InterPro"/>
</dbReference>
<dbReference type="EMBL" id="FRXN01000001">
    <property type="protein sequence ID" value="SHO60039.1"/>
    <property type="molecule type" value="Genomic_DNA"/>
</dbReference>
<dbReference type="GO" id="GO:0006046">
    <property type="term" value="P:N-acetylglucosamine catabolic process"/>
    <property type="evidence" value="ECO:0007669"/>
    <property type="project" value="TreeGrafter"/>
</dbReference>
<feature type="binding site" evidence="7">
    <location>
        <position position="210"/>
    </location>
    <ligand>
        <name>Zn(2+)</name>
        <dbReference type="ChEBI" id="CHEBI:29105"/>
    </ligand>
</feature>
<feature type="binding site" evidence="6">
    <location>
        <begin position="213"/>
        <end position="214"/>
    </location>
    <ligand>
        <name>substrate</name>
    </ligand>
</feature>
<feature type="binding site" evidence="6">
    <location>
        <position position="221"/>
    </location>
    <ligand>
        <name>substrate</name>
    </ligand>
</feature>
<dbReference type="PIRSF" id="PIRSF038994">
    <property type="entry name" value="NagA"/>
    <property type="match status" value="1"/>
</dbReference>
<comment type="similarity">
    <text evidence="1 4">Belongs to the metallo-dependent hydrolases superfamily. NagA family.</text>
</comment>
<feature type="binding site" evidence="7">
    <location>
        <position position="189"/>
    </location>
    <ligand>
        <name>Zn(2+)</name>
        <dbReference type="ChEBI" id="CHEBI:29105"/>
    </ligand>
</feature>
<dbReference type="Proteomes" id="UP000184609">
    <property type="component" value="Unassembled WGS sequence"/>
</dbReference>
<feature type="binding site" evidence="6">
    <location>
        <position position="134"/>
    </location>
    <ligand>
        <name>substrate</name>
    </ligand>
</feature>
<dbReference type="OrthoDB" id="9776488at2"/>
<feature type="active site" description="Proton donor/acceptor" evidence="5">
    <location>
        <position position="267"/>
    </location>
</feature>
<keyword evidence="9" id="KW-1185">Reference proteome</keyword>
<dbReference type="InterPro" id="IPR003764">
    <property type="entry name" value="GlcNAc_6-P_deAcase"/>
</dbReference>
<dbReference type="InterPro" id="IPR032466">
    <property type="entry name" value="Metal_Hydrolase"/>
</dbReference>
<dbReference type="PANTHER" id="PTHR11113:SF14">
    <property type="entry name" value="N-ACETYLGLUCOSAMINE-6-PHOSPHATE DEACETYLASE"/>
    <property type="match status" value="1"/>
</dbReference>
<reference evidence="9" key="1">
    <citation type="submission" date="2016-12" db="EMBL/GenBank/DDBJ databases">
        <authorList>
            <person name="Varghese N."/>
            <person name="Submissions S."/>
        </authorList>
    </citation>
    <scope>NUCLEOTIDE SEQUENCE [LARGE SCALE GENOMIC DNA]</scope>
    <source>
        <strain evidence="9">DSM 25035</strain>
    </source>
</reference>
<protein>
    <submittedName>
        <fullName evidence="8">N-acetylglucosamine-6-phosphate deacetylase</fullName>
    </submittedName>
</protein>
<keyword evidence="2 7" id="KW-0479">Metal-binding</keyword>
<dbReference type="STRING" id="1073327.SAMN04488108_0531"/>
<dbReference type="SUPFAM" id="SSF51556">
    <property type="entry name" value="Metallo-dependent hydrolases"/>
    <property type="match status" value="1"/>
</dbReference>
<name>A0A1M7Z591_9BACT</name>
<evidence type="ECO:0000256" key="5">
    <source>
        <dbReference type="PIRSR" id="PIRSR038994-1"/>
    </source>
</evidence>
<keyword evidence="3 4" id="KW-0378">Hydrolase</keyword>
<feature type="binding site" evidence="6">
    <location>
        <begin position="304"/>
        <end position="306"/>
    </location>
    <ligand>
        <name>substrate</name>
    </ligand>
</feature>
<evidence type="ECO:0000313" key="9">
    <source>
        <dbReference type="Proteomes" id="UP000184609"/>
    </source>
</evidence>
<feature type="binding site" evidence="6">
    <location>
        <position position="245"/>
    </location>
    <ligand>
        <name>substrate</name>
    </ligand>
</feature>
<evidence type="ECO:0000256" key="1">
    <source>
        <dbReference type="ARBA" id="ARBA00010716"/>
    </source>
</evidence>
<proteinExistence type="inferred from homology"/>
<dbReference type="AlphaFoldDB" id="A0A1M7Z591"/>
<evidence type="ECO:0000256" key="3">
    <source>
        <dbReference type="ARBA" id="ARBA00022801"/>
    </source>
</evidence>
<accession>A0A1M7Z591</accession>
<dbReference type="GO" id="GO:0046872">
    <property type="term" value="F:metal ion binding"/>
    <property type="evidence" value="ECO:0007669"/>
    <property type="project" value="UniProtKB-KW"/>
</dbReference>
<dbReference type="Gene3D" id="3.20.20.140">
    <property type="entry name" value="Metal-dependent hydrolases"/>
    <property type="match status" value="1"/>
</dbReference>
<dbReference type="RefSeq" id="WP_073570190.1">
    <property type="nucleotide sequence ID" value="NZ_FRXN01000001.1"/>
</dbReference>
<feature type="binding site" evidence="7">
    <location>
        <position position="121"/>
    </location>
    <ligand>
        <name>Zn(2+)</name>
        <dbReference type="ChEBI" id="CHEBI:29105"/>
    </ligand>
</feature>
<organism evidence="8 9">
    <name type="scientific">Algoriphagus zhangzhouensis</name>
    <dbReference type="NCBI Taxonomy" id="1073327"/>
    <lineage>
        <taxon>Bacteria</taxon>
        <taxon>Pseudomonadati</taxon>
        <taxon>Bacteroidota</taxon>
        <taxon>Cytophagia</taxon>
        <taxon>Cytophagales</taxon>
        <taxon>Cyclobacteriaceae</taxon>
        <taxon>Algoriphagus</taxon>
    </lineage>
</organism>
<gene>
    <name evidence="8" type="ORF">SAMN04488108_0531</name>
</gene>